<accession>A0AAE4YEM1</accession>
<organism evidence="1 2">
    <name type="scientific">Stagnihabitans tardus</name>
    <dbReference type="NCBI Taxonomy" id="2699202"/>
    <lineage>
        <taxon>Bacteria</taxon>
        <taxon>Pseudomonadati</taxon>
        <taxon>Pseudomonadota</taxon>
        <taxon>Alphaproteobacteria</taxon>
        <taxon>Rhodobacterales</taxon>
        <taxon>Paracoccaceae</taxon>
        <taxon>Stagnihabitans</taxon>
    </lineage>
</organism>
<protein>
    <submittedName>
        <fullName evidence="1">Uncharacterized protein</fullName>
    </submittedName>
</protein>
<dbReference type="RefSeq" id="WP_168775309.1">
    <property type="nucleotide sequence ID" value="NZ_JAABNR010000011.1"/>
</dbReference>
<comment type="caution">
    <text evidence="1">The sequence shown here is derived from an EMBL/GenBank/DDBJ whole genome shotgun (WGS) entry which is preliminary data.</text>
</comment>
<evidence type="ECO:0000313" key="1">
    <source>
        <dbReference type="EMBL" id="NBZ88495.1"/>
    </source>
</evidence>
<proteinExistence type="predicted"/>
<dbReference type="Proteomes" id="UP001193501">
    <property type="component" value="Unassembled WGS sequence"/>
</dbReference>
<sequence>MNLDEMQRQLASIYPNADIPVQFMVNRISANTGVVVTNHLAGTVHDDPFVEIVAWSIAIFSKARKSFWQEILLRYPNQCYRCLEPVCICKPSGGAPREVPIWRAREERISRGNAIINSILSGAHTGKSGRIPYISEPPTLDQVSEMLARIYSRNDTRHQYNRDSIFTDVLRCLGRLSHEMCKKDNDASREALTDHVLSLLAWILAVWRLSSEGRPTFSPTEAFQRRYLRGCPICARVPCTCGDNRFNRLSSFDIVASDMSTNDPRVEFLAQLAKVNTLLQQEALDALPVEMAGSNKNTILERLESKRKALESIDKASDSIGSIGKKLAALTSWVIDNLPG</sequence>
<reference evidence="1" key="1">
    <citation type="submission" date="2020-01" db="EMBL/GenBank/DDBJ databases">
        <authorList>
            <person name="Chen W.-M."/>
        </authorList>
    </citation>
    <scope>NUCLEOTIDE SEQUENCE</scope>
    <source>
        <strain evidence="1">CYK-10</strain>
    </source>
</reference>
<dbReference type="EMBL" id="JAABNR010000011">
    <property type="protein sequence ID" value="NBZ88495.1"/>
    <property type="molecule type" value="Genomic_DNA"/>
</dbReference>
<evidence type="ECO:0000313" key="2">
    <source>
        <dbReference type="Proteomes" id="UP001193501"/>
    </source>
</evidence>
<gene>
    <name evidence="1" type="ORF">GV832_12955</name>
</gene>
<dbReference type="AlphaFoldDB" id="A0AAE4YEM1"/>
<keyword evidence="2" id="KW-1185">Reference proteome</keyword>
<name>A0AAE4YEM1_9RHOB</name>